<dbReference type="RefSeq" id="WP_100760054.1">
    <property type="nucleotide sequence ID" value="NZ_NPDT01000009.1"/>
</dbReference>
<evidence type="ECO:0000256" key="1">
    <source>
        <dbReference type="ARBA" id="ARBA00022729"/>
    </source>
</evidence>
<accession>A0A2M9Z881</accession>
<evidence type="ECO:0000313" key="3">
    <source>
        <dbReference type="EMBL" id="PJZ64618.1"/>
    </source>
</evidence>
<keyword evidence="1" id="KW-0732">Signal</keyword>
<dbReference type="AlphaFoldDB" id="A0A2M9Z881"/>
<organism evidence="3 4">
    <name type="scientific">Leptospira wolffii</name>
    <dbReference type="NCBI Taxonomy" id="409998"/>
    <lineage>
        <taxon>Bacteria</taxon>
        <taxon>Pseudomonadati</taxon>
        <taxon>Spirochaetota</taxon>
        <taxon>Spirochaetia</taxon>
        <taxon>Leptospirales</taxon>
        <taxon>Leptospiraceae</taxon>
        <taxon>Leptospira</taxon>
    </lineage>
</organism>
<dbReference type="EMBL" id="NPDT01000009">
    <property type="protein sequence ID" value="PJZ64618.1"/>
    <property type="molecule type" value="Genomic_DNA"/>
</dbReference>
<name>A0A2M9Z881_9LEPT</name>
<evidence type="ECO:0000313" key="4">
    <source>
        <dbReference type="Proteomes" id="UP000231912"/>
    </source>
</evidence>
<dbReference type="InterPro" id="IPR014755">
    <property type="entry name" value="Cu-Rt/internalin_Ig-like"/>
</dbReference>
<dbReference type="Gene3D" id="2.60.40.1220">
    <property type="match status" value="1"/>
</dbReference>
<comment type="caution">
    <text evidence="3">The sequence shown here is derived from an EMBL/GenBank/DDBJ whole genome shotgun (WGS) entry which is preliminary data.</text>
</comment>
<reference evidence="3 4" key="1">
    <citation type="submission" date="2017-07" db="EMBL/GenBank/DDBJ databases">
        <title>Leptospira spp. isolated from tropical soils.</title>
        <authorList>
            <person name="Thibeaux R."/>
            <person name="Iraola G."/>
            <person name="Ferres I."/>
            <person name="Bierque E."/>
            <person name="Girault D."/>
            <person name="Soupe-Gilbert M.-E."/>
            <person name="Picardeau M."/>
            <person name="Goarant C."/>
        </authorList>
    </citation>
    <scope>NUCLEOTIDE SEQUENCE [LARGE SCALE GENOMIC DNA]</scope>
    <source>
        <strain evidence="3 4">FH2-C-A2</strain>
    </source>
</reference>
<dbReference type="Proteomes" id="UP000231912">
    <property type="component" value="Unassembled WGS sequence"/>
</dbReference>
<feature type="domain" description="SbsA Ig-like" evidence="2">
    <location>
        <begin position="97"/>
        <end position="197"/>
    </location>
</feature>
<proteinExistence type="predicted"/>
<evidence type="ECO:0000259" key="2">
    <source>
        <dbReference type="Pfam" id="PF13205"/>
    </source>
</evidence>
<protein>
    <submittedName>
        <fullName evidence="3">Ig-like protein</fullName>
    </submittedName>
</protein>
<sequence>MVIGSYRTRKKIQRGTAYIGIGLAALLLLVDCSGTEKGGGFMGSLISSLGIPLDSGGSIPSTNSSITYKETDQPATLPVDFGTSGPQALLNLASLEQVDRYKSLEIVFSEPMDRNSVFTSFSLKEKTGPSSFASLPGPSSPAAESKGGVFYWKSGGRLLFDPYRELKSNTTYQLSITSDAQGLEGGTLTAYTVEFTTEPDYYVTMSLNGKSVGPGNSVNDLTFADASPGTVAMNLTANFTNPVAGTTFIKSIKLKHMGSSEQYEVCNAPTTPCNMTNALATSLNLNGLSAGLKPFQGGNSYIFEITTSTGKVFQRSLGFNYGKVNGNPYNILTKGAAAVLDEAQTLKLFGGVLERFAKGDFRIKDPADSTVKTFANFSNAPTTGTKRSGYCMNYDSFNFIRSYGDAGDYVSGASFQDGYCGPNGTGSNQGAFTGYGCPPLSDCMNFDVDVYITSVNIPTTVSASTTKDCNNNDVTNATENIKACLKVNGNGDLGVTLRGKSATIGLIVVARNQGDIGGILCGLAGSCAGTLFSFSMTSDLNYNLSVKPVRTAKARTSSSVDGSGNFVIQIKNPFTPTDPDTGNFYVSEWATNLTTHDIVQRSSGSWLANLITSIGTDLANSMVTALAPKITQAMLGDVIQGVAPKALNSVVQSLKTPGLDITLPNYLPAPLASFPLSLQLQVESDAQVKMNGANKAVVGSADIALVTPAASRLTNASPNYHGQGGAVGFVSTRPIPASTALTSDYAFNNSSVNPGLLLTLTADTVTQAAFSLWQNGALNLRINRQFIDTIVAYAGTDPLFQLTQELVKVGTLMNVLSPGRPLLGLNPSDSTKIIRGVSSTDDVDIDVYAIHAPNGEFKWVGNTAQKPTLVVNFTDLELRIYGRRPNGTNVGTDVSPLACSSAAADTASNSCRYLLNKARVSIKADGIFDFVSFVNPTGNTTYDKLNALKLILNKDADKMSYTLDILEGTDFNPFGLDPKGIFQVVDPLIRSLIVPLVNNVLRQVPLPRTLTISSLYHPSNNTTCNIKADTDNLMLKTFNVTPGSEPYPYLFGALQFQGTAASNPASTVVCP</sequence>
<dbReference type="InterPro" id="IPR032812">
    <property type="entry name" value="SbsA_Ig"/>
</dbReference>
<gene>
    <name evidence="3" type="ORF">CH371_17770</name>
</gene>
<dbReference type="Pfam" id="PF13205">
    <property type="entry name" value="Big_5"/>
    <property type="match status" value="1"/>
</dbReference>